<feature type="domain" description="DUF7788" evidence="2">
    <location>
        <begin position="386"/>
        <end position="580"/>
    </location>
</feature>
<proteinExistence type="predicted"/>
<gene>
    <name evidence="3" type="ORF">CURHAP_LOCUS2405</name>
</gene>
<dbReference type="InterPro" id="IPR011205">
    <property type="entry name" value="UCP015417_vWA"/>
</dbReference>
<evidence type="ECO:0000313" key="4">
    <source>
        <dbReference type="Proteomes" id="UP000507222"/>
    </source>
</evidence>
<sequence>MSLPLHGRRNSNVQVCFTFIRVLKVFSPLTPPPLPLIARRFMASNSKGDNDMAKNTSSISPISYGDPCHDLCFHVKSPENVVGLCLRPPEPSDEEREQQNKATLNYLKQLLLPVAWSHNSLTTLKLIFNLNSLDSPGEKYFPAAFYAAAIWLHHNHPKTLLCNIPSFAGSGSFYLSIARLWDLVEILYGLLLEQGQDSAAQRLHRDAHYKLLHDRVMEVLAEQLKSDIEKLKQHRLGMELEYEDNDKEDGTTLLLVSQAAECCTSRSPEQVQATRVVLLFENLERRLFPPESDQSEEWERLRKEFLEPLTEYSRQRMRLYLNQMPCVITKYLEEVKAGGSIIKLDALLPNYIIRYVKDKDVGEAAEIQWRAMMENIYQGEENKFKNCLAVCNITYAMSATSISELAASLGILVSELSEEPAWKGKVITLGPLSDRLPLLHSIQGSDLMSRYDFVIRTCSNSYSQGVDFDQVCDLILEVAVNNNLKAEQMIKKVFVFTNSVRFGGCSTSWKTLYEEKRCKFKEQGYGDDTMPHILFWNIWDIAGFMHRVEEPHPGVTLLRGNSNTLIKSFLDNGGEISRHQIMEAVIANKEYQTLSVVD</sequence>
<dbReference type="PANTHER" id="PTHR31373">
    <property type="entry name" value="OS06G0652100 PROTEIN"/>
    <property type="match status" value="1"/>
</dbReference>
<dbReference type="InterPro" id="IPR056690">
    <property type="entry name" value="DUF7788"/>
</dbReference>
<dbReference type="EMBL" id="CAEKDK010000001">
    <property type="protein sequence ID" value="CAB4262927.1"/>
    <property type="molecule type" value="Genomic_DNA"/>
</dbReference>
<evidence type="ECO:0000259" key="1">
    <source>
        <dbReference type="Pfam" id="PF11443"/>
    </source>
</evidence>
<name>A0A6J5TI66_PRUAR</name>
<organism evidence="3 4">
    <name type="scientific">Prunus armeniaca</name>
    <name type="common">Apricot</name>
    <name type="synonym">Armeniaca vulgaris</name>
    <dbReference type="NCBI Taxonomy" id="36596"/>
    <lineage>
        <taxon>Eukaryota</taxon>
        <taxon>Viridiplantae</taxon>
        <taxon>Streptophyta</taxon>
        <taxon>Embryophyta</taxon>
        <taxon>Tracheophyta</taxon>
        <taxon>Spermatophyta</taxon>
        <taxon>Magnoliopsida</taxon>
        <taxon>eudicotyledons</taxon>
        <taxon>Gunneridae</taxon>
        <taxon>Pentapetalae</taxon>
        <taxon>rosids</taxon>
        <taxon>fabids</taxon>
        <taxon>Rosales</taxon>
        <taxon>Rosaceae</taxon>
        <taxon>Amygdaloideae</taxon>
        <taxon>Amygdaleae</taxon>
        <taxon>Prunus</taxon>
    </lineage>
</organism>
<protein>
    <submittedName>
        <fullName evidence="3">Uncharacterized protein</fullName>
    </submittedName>
</protein>
<dbReference type="PANTHER" id="PTHR31373:SF17">
    <property type="entry name" value="OS06G0652100 PROTEIN"/>
    <property type="match status" value="1"/>
</dbReference>
<dbReference type="InterPro" id="IPR058580">
    <property type="entry name" value="DUF2828"/>
</dbReference>
<feature type="domain" description="DUF2828" evidence="1">
    <location>
        <begin position="106"/>
        <end position="168"/>
    </location>
</feature>
<dbReference type="Proteomes" id="UP000507222">
    <property type="component" value="Unassembled WGS sequence"/>
</dbReference>
<dbReference type="AlphaFoldDB" id="A0A6J5TI66"/>
<evidence type="ECO:0000313" key="3">
    <source>
        <dbReference type="EMBL" id="CAB4262927.1"/>
    </source>
</evidence>
<dbReference type="Pfam" id="PF25043">
    <property type="entry name" value="DUF7788"/>
    <property type="match status" value="1"/>
</dbReference>
<dbReference type="Pfam" id="PF11443">
    <property type="entry name" value="DUF2828"/>
    <property type="match status" value="1"/>
</dbReference>
<dbReference type="PIRSF" id="PIRSF015417">
    <property type="entry name" value="T31B5_30_vWA"/>
    <property type="match status" value="1"/>
</dbReference>
<evidence type="ECO:0000259" key="2">
    <source>
        <dbReference type="Pfam" id="PF25043"/>
    </source>
</evidence>
<accession>A0A6J5TI66</accession>
<reference evidence="3 4" key="1">
    <citation type="submission" date="2020-05" db="EMBL/GenBank/DDBJ databases">
        <authorList>
            <person name="Campoy J."/>
            <person name="Schneeberger K."/>
            <person name="Spophaly S."/>
        </authorList>
    </citation>
    <scope>NUCLEOTIDE SEQUENCE [LARGE SCALE GENOMIC DNA]</scope>
    <source>
        <strain evidence="3">PruArmRojPasFocal</strain>
    </source>
</reference>